<comment type="caution">
    <text evidence="3">The sequence shown here is derived from an EMBL/GenBank/DDBJ whole genome shotgun (WGS) entry which is preliminary data.</text>
</comment>
<dbReference type="InterPro" id="IPR010315">
    <property type="entry name" value="DUF915_hydro-like"/>
</dbReference>
<feature type="compositionally biased region" description="Polar residues" evidence="1">
    <location>
        <begin position="23"/>
        <end position="34"/>
    </location>
</feature>
<dbReference type="InterPro" id="IPR029058">
    <property type="entry name" value="AB_hydrolase_fold"/>
</dbReference>
<name>A0A4P5PDB1_9ENTE</name>
<feature type="chain" id="PRO_5038597977" evidence="2">
    <location>
        <begin position="22"/>
        <end position="284"/>
    </location>
</feature>
<feature type="signal peptide" evidence="2">
    <location>
        <begin position="1"/>
        <end position="21"/>
    </location>
</feature>
<keyword evidence="3" id="KW-0449">Lipoprotein</keyword>
<evidence type="ECO:0000313" key="4">
    <source>
        <dbReference type="Proteomes" id="UP000290567"/>
    </source>
</evidence>
<dbReference type="PROSITE" id="PS51257">
    <property type="entry name" value="PROKAR_LIPOPROTEIN"/>
    <property type="match status" value="1"/>
</dbReference>
<dbReference type="EMBL" id="BJCC01000014">
    <property type="protein sequence ID" value="GCF94008.1"/>
    <property type="molecule type" value="Genomic_DNA"/>
</dbReference>
<keyword evidence="2" id="KW-0732">Signal</keyword>
<evidence type="ECO:0000256" key="1">
    <source>
        <dbReference type="SAM" id="MobiDB-lite"/>
    </source>
</evidence>
<reference evidence="4" key="1">
    <citation type="submission" date="2019-02" db="EMBL/GenBank/DDBJ databases">
        <title>Draft genome sequence of Enterococcus sp. Gos25-1.</title>
        <authorList>
            <person name="Tanaka N."/>
            <person name="Shiwa Y."/>
            <person name="Fujita N."/>
        </authorList>
    </citation>
    <scope>NUCLEOTIDE SEQUENCE [LARGE SCALE GENOMIC DNA]</scope>
    <source>
        <strain evidence="4">Gos25-1</strain>
    </source>
</reference>
<dbReference type="AlphaFoldDB" id="A0A4P5PDB1"/>
<proteinExistence type="predicted"/>
<accession>A0A4P5PDB1</accession>
<organism evidence="3 4">
    <name type="scientific">Enterococcus florum</name>
    <dbReference type="NCBI Taxonomy" id="2480627"/>
    <lineage>
        <taxon>Bacteria</taxon>
        <taxon>Bacillati</taxon>
        <taxon>Bacillota</taxon>
        <taxon>Bacilli</taxon>
        <taxon>Lactobacillales</taxon>
        <taxon>Enterococcaceae</taxon>
        <taxon>Enterococcus</taxon>
    </lineage>
</organism>
<dbReference type="Proteomes" id="UP000290567">
    <property type="component" value="Unassembled WGS sequence"/>
</dbReference>
<protein>
    <submittedName>
        <fullName evidence="3">Lipoprotein</fullName>
    </submittedName>
</protein>
<evidence type="ECO:0000256" key="2">
    <source>
        <dbReference type="SAM" id="SignalP"/>
    </source>
</evidence>
<sequence length="284" mass="31263">MRIIKAFLVLLAGVLMLSACGDRSSTNEKSTSSQKTEETVQKSDIPTLFIHGYGGTINSFGGMIQRMEKQTITKKEAIITVMPDGSLQTEGTLTDQKNNPSIQVLFSDNVNNEWNQTEWIYQVMKFLKEQGIEKVNVVGHSMGGVSSLRYLTTYGQPEDAPEIVKFVAIGSPFNDFVDTSAEQDLKNLTENGPAQESSRYTDYRAGINNLPKKLPILLIGGKLSEEAADDGTVPLSSALSIRSLLKSNGNPVSLEIFTGEKAQHSQLHENTDVDKKVANFLWKE</sequence>
<dbReference type="Pfam" id="PF06028">
    <property type="entry name" value="DUF915"/>
    <property type="match status" value="1"/>
</dbReference>
<evidence type="ECO:0000313" key="3">
    <source>
        <dbReference type="EMBL" id="GCF94008.1"/>
    </source>
</evidence>
<gene>
    <name evidence="3" type="ORF">NRIC_18990</name>
</gene>
<keyword evidence="4" id="KW-1185">Reference proteome</keyword>
<dbReference type="SUPFAM" id="SSF53474">
    <property type="entry name" value="alpha/beta-Hydrolases"/>
    <property type="match status" value="1"/>
</dbReference>
<feature type="region of interest" description="Disordered" evidence="1">
    <location>
        <begin position="22"/>
        <end position="41"/>
    </location>
</feature>
<dbReference type="Gene3D" id="3.40.50.1820">
    <property type="entry name" value="alpha/beta hydrolase"/>
    <property type="match status" value="1"/>
</dbReference>